<dbReference type="SMART" id="SM00710">
    <property type="entry name" value="PbH1"/>
    <property type="match status" value="5"/>
</dbReference>
<dbReference type="InterPro" id="IPR006626">
    <property type="entry name" value="PbH1"/>
</dbReference>
<keyword evidence="5" id="KW-0732">Signal</keyword>
<dbReference type="EMBL" id="FNRI01000006">
    <property type="protein sequence ID" value="SEA79468.1"/>
    <property type="molecule type" value="Genomic_DNA"/>
</dbReference>
<evidence type="ECO:0000313" key="6">
    <source>
        <dbReference type="EMBL" id="SEA79468.1"/>
    </source>
</evidence>
<dbReference type="InterPro" id="IPR011050">
    <property type="entry name" value="Pectin_lyase_fold/virulence"/>
</dbReference>
<evidence type="ECO:0000256" key="4">
    <source>
        <dbReference type="RuleBase" id="RU361169"/>
    </source>
</evidence>
<dbReference type="STRING" id="1033731.SAMN05444145_106166"/>
<protein>
    <submittedName>
        <fullName evidence="6">Polygalacturonase</fullName>
    </submittedName>
</protein>
<dbReference type="GO" id="GO:0005975">
    <property type="term" value="P:carbohydrate metabolic process"/>
    <property type="evidence" value="ECO:0007669"/>
    <property type="project" value="InterPro"/>
</dbReference>
<gene>
    <name evidence="6" type="ORF">SAMN05444145_106166</name>
</gene>
<keyword evidence="7" id="KW-1185">Reference proteome</keyword>
<organism evidence="6 7">
    <name type="scientific">Alistipes timonensis JC136</name>
    <dbReference type="NCBI Taxonomy" id="1033731"/>
    <lineage>
        <taxon>Bacteria</taxon>
        <taxon>Pseudomonadati</taxon>
        <taxon>Bacteroidota</taxon>
        <taxon>Bacteroidia</taxon>
        <taxon>Bacteroidales</taxon>
        <taxon>Rikenellaceae</taxon>
        <taxon>Alistipes</taxon>
    </lineage>
</organism>
<dbReference type="InterPro" id="IPR051801">
    <property type="entry name" value="GH28_Enzymes"/>
</dbReference>
<dbReference type="PANTHER" id="PTHR31339:SF9">
    <property type="entry name" value="PLASMIN AND FIBRONECTIN-BINDING PROTEIN A"/>
    <property type="match status" value="1"/>
</dbReference>
<dbReference type="PANTHER" id="PTHR31339">
    <property type="entry name" value="PECTIN LYASE-RELATED"/>
    <property type="match status" value="1"/>
</dbReference>
<accession>A0A1H4E3X5</accession>
<evidence type="ECO:0000256" key="5">
    <source>
        <dbReference type="SAM" id="SignalP"/>
    </source>
</evidence>
<evidence type="ECO:0000256" key="1">
    <source>
        <dbReference type="ARBA" id="ARBA00008834"/>
    </source>
</evidence>
<sequence>MKRLILTCCLLAATAAAHADTRLITRLDVLDVWQFNYNISHWLEQGNLRTGVSMYGEEPVAVTALSPELEGADWIQPAYGSKRFDRGDIAYFDLKADAEVFVAHNDAIAEKPAWLDSFVRTSLYIANDRGERFTCYRRPYRRGEHVTLGENGSSSHNMYLVAVRPLGEWPETVRPAGFVVDIAEAGAVGDGATVNTAVLQAAIDKCSARKGGGTVWVRDGIYVTGTLQLKSNVTLRVEAGAILRGSVNHDDFPPLRCSLPSFRGKEDFQMIYAEKASNITICGGGIIDGCSLFEGYPWRGRNNEHERPRLIRMVECENVAIDGVTLARSANWTQYYEACRGMRVENVTVRCYTGTNNQDGIDLSGCSDVVVRNFLCSCGDDAICLKALSLTPAENIFVEDVRARYANCNLVKIGTETHGAIRNVHVRNAEGWTRYSIAIEAVDGSVIDGVTYEDIRMSNCAAPFVVRLGNRGRTFEGGPNPAPVGAIRNVTLRNIRNTGIGWVEVKGGPGVGTAVGGLKGHPIENVLIEDCDLLLFGSVNEPQMIYRDVPENEKKYPEFDCYGTCPAYGIYFRHVDGLQVRNVRLRLANNDVRPAIVMDDVKNYALEGIDYESCSRTEPYGLWHQQDGEIRDAKK</sequence>
<dbReference type="InterPro" id="IPR000743">
    <property type="entry name" value="Glyco_hydro_28"/>
</dbReference>
<keyword evidence="2 4" id="KW-0378">Hydrolase</keyword>
<feature type="signal peptide" evidence="5">
    <location>
        <begin position="1"/>
        <end position="19"/>
    </location>
</feature>
<evidence type="ECO:0000313" key="7">
    <source>
        <dbReference type="Proteomes" id="UP000183253"/>
    </source>
</evidence>
<dbReference type="SUPFAM" id="SSF51126">
    <property type="entry name" value="Pectin lyase-like"/>
    <property type="match status" value="1"/>
</dbReference>
<reference evidence="6 7" key="1">
    <citation type="submission" date="2016-10" db="EMBL/GenBank/DDBJ databases">
        <authorList>
            <person name="de Groot N.N."/>
        </authorList>
    </citation>
    <scope>NUCLEOTIDE SEQUENCE [LARGE SCALE GENOMIC DNA]</scope>
    <source>
        <strain evidence="6 7">DSM 25383</strain>
    </source>
</reference>
<name>A0A1H4E3X5_9BACT</name>
<dbReference type="Gene3D" id="2.160.20.10">
    <property type="entry name" value="Single-stranded right-handed beta-helix, Pectin lyase-like"/>
    <property type="match status" value="1"/>
</dbReference>
<dbReference type="AlphaFoldDB" id="A0A1H4E3X5"/>
<comment type="similarity">
    <text evidence="1 4">Belongs to the glycosyl hydrolase 28 family.</text>
</comment>
<dbReference type="GO" id="GO:0004650">
    <property type="term" value="F:polygalacturonase activity"/>
    <property type="evidence" value="ECO:0007669"/>
    <property type="project" value="InterPro"/>
</dbReference>
<dbReference type="Proteomes" id="UP000183253">
    <property type="component" value="Unassembled WGS sequence"/>
</dbReference>
<evidence type="ECO:0000256" key="3">
    <source>
        <dbReference type="ARBA" id="ARBA00023295"/>
    </source>
</evidence>
<dbReference type="Pfam" id="PF00295">
    <property type="entry name" value="Glyco_hydro_28"/>
    <property type="match status" value="1"/>
</dbReference>
<proteinExistence type="inferred from homology"/>
<dbReference type="RefSeq" id="WP_010266468.1">
    <property type="nucleotide sequence ID" value="NZ_CAEG01000021.1"/>
</dbReference>
<dbReference type="InterPro" id="IPR012334">
    <property type="entry name" value="Pectin_lyas_fold"/>
</dbReference>
<feature type="chain" id="PRO_5010212766" evidence="5">
    <location>
        <begin position="20"/>
        <end position="635"/>
    </location>
</feature>
<dbReference type="OrthoDB" id="9795222at2"/>
<keyword evidence="3 4" id="KW-0326">Glycosidase</keyword>
<evidence type="ECO:0000256" key="2">
    <source>
        <dbReference type="ARBA" id="ARBA00022801"/>
    </source>
</evidence>